<accession>A0A8H7N4K8</accession>
<evidence type="ECO:0000313" key="2">
    <source>
        <dbReference type="Proteomes" id="UP000616885"/>
    </source>
</evidence>
<protein>
    <submittedName>
        <fullName evidence="1">Uncharacterized protein</fullName>
    </submittedName>
</protein>
<comment type="caution">
    <text evidence="1">The sequence shown here is derived from an EMBL/GenBank/DDBJ whole genome shotgun (WGS) entry which is preliminary data.</text>
</comment>
<organism evidence="1 2">
    <name type="scientific">Bionectria ochroleuca</name>
    <name type="common">Gliocladium roseum</name>
    <dbReference type="NCBI Taxonomy" id="29856"/>
    <lineage>
        <taxon>Eukaryota</taxon>
        <taxon>Fungi</taxon>
        <taxon>Dikarya</taxon>
        <taxon>Ascomycota</taxon>
        <taxon>Pezizomycotina</taxon>
        <taxon>Sordariomycetes</taxon>
        <taxon>Hypocreomycetidae</taxon>
        <taxon>Hypocreales</taxon>
        <taxon>Bionectriaceae</taxon>
        <taxon>Clonostachys</taxon>
    </lineage>
</organism>
<dbReference type="AlphaFoldDB" id="A0A8H7N4K8"/>
<gene>
    <name evidence="1" type="ORF">IM811_003179</name>
</gene>
<sequence length="106" mass="11553">MQHSARVLPLCSLKCNRRLDIGPNVQDATTPSDLHDFINMQTSQGGVLLLPTTIAHPSTSWQEPTTVAHLTPSPSEFWIHVILAIATPNSCLLGHAAEQLASYQSR</sequence>
<dbReference type="EMBL" id="JADCTT010000011">
    <property type="protein sequence ID" value="KAF9746274.1"/>
    <property type="molecule type" value="Genomic_DNA"/>
</dbReference>
<dbReference type="Proteomes" id="UP000616885">
    <property type="component" value="Unassembled WGS sequence"/>
</dbReference>
<name>A0A8H7N4K8_BIOOC</name>
<reference evidence="1" key="1">
    <citation type="submission" date="2020-10" db="EMBL/GenBank/DDBJ databases">
        <title>High-Quality Genome Resource of Clonostachys rosea strain S41 by Oxford Nanopore Long-Read Sequencing.</title>
        <authorList>
            <person name="Wang H."/>
        </authorList>
    </citation>
    <scope>NUCLEOTIDE SEQUENCE</scope>
    <source>
        <strain evidence="1">S41</strain>
    </source>
</reference>
<proteinExistence type="predicted"/>
<evidence type="ECO:0000313" key="1">
    <source>
        <dbReference type="EMBL" id="KAF9746274.1"/>
    </source>
</evidence>